<evidence type="ECO:0000259" key="1">
    <source>
        <dbReference type="Pfam" id="PF00168"/>
    </source>
</evidence>
<dbReference type="GO" id="GO:0051607">
    <property type="term" value="P:defense response to virus"/>
    <property type="evidence" value="ECO:0007669"/>
    <property type="project" value="TreeGrafter"/>
</dbReference>
<dbReference type="PANTHER" id="PTHR46096:SF1">
    <property type="entry name" value="PERFORIN 1.5"/>
    <property type="match status" value="1"/>
</dbReference>
<dbReference type="SUPFAM" id="SSF49562">
    <property type="entry name" value="C2 domain (Calcium/lipid-binding domain, CaLB)"/>
    <property type="match status" value="1"/>
</dbReference>
<dbReference type="GO" id="GO:0001771">
    <property type="term" value="P:immunological synapse formation"/>
    <property type="evidence" value="ECO:0007669"/>
    <property type="project" value="TreeGrafter"/>
</dbReference>
<proteinExistence type="predicted"/>
<dbReference type="PANTHER" id="PTHR46096">
    <property type="entry name" value="PERFORIN-1"/>
    <property type="match status" value="1"/>
</dbReference>
<dbReference type="Gene3D" id="2.60.40.150">
    <property type="entry name" value="C2 domain"/>
    <property type="match status" value="1"/>
</dbReference>
<keyword evidence="3" id="KW-1185">Reference proteome</keyword>
<dbReference type="GeneTree" id="ENSGT00970000196953"/>
<dbReference type="GO" id="GO:0022829">
    <property type="term" value="F:wide pore channel activity"/>
    <property type="evidence" value="ECO:0007669"/>
    <property type="project" value="TreeGrafter"/>
</dbReference>
<organism evidence="2 3">
    <name type="scientific">Oncorhynchus tshawytscha</name>
    <name type="common">Chinook salmon</name>
    <name type="synonym">Salmo tshawytscha</name>
    <dbReference type="NCBI Taxonomy" id="74940"/>
    <lineage>
        <taxon>Eukaryota</taxon>
        <taxon>Metazoa</taxon>
        <taxon>Chordata</taxon>
        <taxon>Craniata</taxon>
        <taxon>Vertebrata</taxon>
        <taxon>Euteleostomi</taxon>
        <taxon>Actinopterygii</taxon>
        <taxon>Neopterygii</taxon>
        <taxon>Teleostei</taxon>
        <taxon>Protacanthopterygii</taxon>
        <taxon>Salmoniformes</taxon>
        <taxon>Salmonidae</taxon>
        <taxon>Salmoninae</taxon>
        <taxon>Oncorhynchus</taxon>
    </lineage>
</organism>
<reference evidence="2" key="2">
    <citation type="submission" date="2025-09" db="UniProtKB">
        <authorList>
            <consortium name="Ensembl"/>
        </authorList>
    </citation>
    <scope>IDENTIFICATION</scope>
</reference>
<dbReference type="Ensembl" id="ENSOTST00005108232.2">
    <property type="protein sequence ID" value="ENSOTSP00005100045.1"/>
    <property type="gene ID" value="ENSOTSG00005046146.2"/>
</dbReference>
<dbReference type="AlphaFoldDB" id="A0A8C8K2W0"/>
<dbReference type="InterPro" id="IPR035892">
    <property type="entry name" value="C2_domain_sf"/>
</dbReference>
<dbReference type="GO" id="GO:0001913">
    <property type="term" value="P:T cell mediated cytotoxicity"/>
    <property type="evidence" value="ECO:0007669"/>
    <property type="project" value="TreeGrafter"/>
</dbReference>
<dbReference type="InterPro" id="IPR052784">
    <property type="entry name" value="Perforin-1_pore-forming"/>
</dbReference>
<sequence>DNGPQDLVTVSLCILIGVHKMQLSAFEGTLLVITPDPYVKDTQNPSWSAIFNFLNVASSAFLKFEIWEKDLNFDDHLGTCTTKLRSGTHSVTCGLSSGTFYYTYRCQ</sequence>
<dbReference type="GO" id="GO:0016020">
    <property type="term" value="C:membrane"/>
    <property type="evidence" value="ECO:0007669"/>
    <property type="project" value="TreeGrafter"/>
</dbReference>
<dbReference type="InterPro" id="IPR000008">
    <property type="entry name" value="C2_dom"/>
</dbReference>
<accession>A0A8C8K2W0</accession>
<feature type="domain" description="C2" evidence="1">
    <location>
        <begin position="39"/>
        <end position="86"/>
    </location>
</feature>
<name>A0A8C8K2W0_ONCTS</name>
<dbReference type="Pfam" id="PF00168">
    <property type="entry name" value="C2"/>
    <property type="match status" value="1"/>
</dbReference>
<reference evidence="2" key="1">
    <citation type="submission" date="2025-08" db="UniProtKB">
        <authorList>
            <consortium name="Ensembl"/>
        </authorList>
    </citation>
    <scope>IDENTIFICATION</scope>
</reference>
<protein>
    <recommendedName>
        <fullName evidence="1">C2 domain-containing protein</fullName>
    </recommendedName>
</protein>
<dbReference type="Proteomes" id="UP000694402">
    <property type="component" value="Unassembled WGS sequence"/>
</dbReference>
<evidence type="ECO:0000313" key="2">
    <source>
        <dbReference type="Ensembl" id="ENSOTSP00005100045.1"/>
    </source>
</evidence>
<evidence type="ECO:0000313" key="3">
    <source>
        <dbReference type="Proteomes" id="UP000694402"/>
    </source>
</evidence>